<keyword evidence="6" id="KW-1185">Reference proteome</keyword>
<dbReference type="GO" id="GO:0043596">
    <property type="term" value="C:nuclear replication fork"/>
    <property type="evidence" value="ECO:0007669"/>
    <property type="project" value="TreeGrafter"/>
</dbReference>
<feature type="compositionally biased region" description="Acidic residues" evidence="3">
    <location>
        <begin position="691"/>
        <end position="703"/>
    </location>
</feature>
<feature type="region of interest" description="Disordered" evidence="3">
    <location>
        <begin position="255"/>
        <end position="295"/>
    </location>
</feature>
<comment type="similarity">
    <text evidence="1">Belongs to the MCM10 family.</text>
</comment>
<feature type="region of interest" description="Disordered" evidence="3">
    <location>
        <begin position="463"/>
        <end position="505"/>
    </location>
</feature>
<feature type="compositionally biased region" description="Low complexity" evidence="3">
    <location>
        <begin position="94"/>
        <end position="109"/>
    </location>
</feature>
<evidence type="ECO:0000256" key="3">
    <source>
        <dbReference type="SAM" id="MobiDB-lite"/>
    </source>
</evidence>
<feature type="compositionally biased region" description="Basic and acidic residues" evidence="3">
    <location>
        <begin position="168"/>
        <end position="180"/>
    </location>
</feature>
<name>A0AAD9L7W6_PAPLA</name>
<evidence type="ECO:0000313" key="6">
    <source>
        <dbReference type="Proteomes" id="UP001182556"/>
    </source>
</evidence>
<comment type="caution">
    <text evidence="5">The sequence shown here is derived from an EMBL/GenBank/DDBJ whole genome shotgun (WGS) entry which is preliminary data.</text>
</comment>
<feature type="region of interest" description="Disordered" evidence="3">
    <location>
        <begin position="587"/>
        <end position="615"/>
    </location>
</feature>
<dbReference type="InterPro" id="IPR012340">
    <property type="entry name" value="NA-bd_OB-fold"/>
</dbReference>
<dbReference type="GO" id="GO:0003688">
    <property type="term" value="F:DNA replication origin binding"/>
    <property type="evidence" value="ECO:0007669"/>
    <property type="project" value="TreeGrafter"/>
</dbReference>
<dbReference type="Pfam" id="PF09329">
    <property type="entry name" value="zf-primase"/>
    <property type="match status" value="1"/>
</dbReference>
<proteinExistence type="inferred from homology"/>
<evidence type="ECO:0000313" key="5">
    <source>
        <dbReference type="EMBL" id="KAK1926571.1"/>
    </source>
</evidence>
<reference evidence="5" key="1">
    <citation type="submission" date="2023-02" db="EMBL/GenBank/DDBJ databases">
        <title>Identification and recombinant expression of a fungal hydrolase from Papiliotrema laurentii that hydrolyzes apple cutin and clears colloidal polyester polyurethane.</title>
        <authorList>
            <consortium name="DOE Joint Genome Institute"/>
            <person name="Roman V.A."/>
            <person name="Bojanowski C."/>
            <person name="Crable B.R."/>
            <person name="Wagner D.N."/>
            <person name="Hung C.S."/>
            <person name="Nadeau L.J."/>
            <person name="Schratz L."/>
            <person name="Haridas S."/>
            <person name="Pangilinan J."/>
            <person name="Lipzen A."/>
            <person name="Na H."/>
            <person name="Yan M."/>
            <person name="Ng V."/>
            <person name="Grigoriev I.V."/>
            <person name="Spatafora J.W."/>
            <person name="Barlow D."/>
            <person name="Biffinger J."/>
            <person name="Kelley-Loughnane N."/>
            <person name="Varaljay V.A."/>
            <person name="Crookes-Goodson W.J."/>
        </authorList>
    </citation>
    <scope>NUCLEOTIDE SEQUENCE</scope>
    <source>
        <strain evidence="5">5307AH</strain>
    </source>
</reference>
<feature type="compositionally biased region" description="Basic and acidic residues" evidence="3">
    <location>
        <begin position="590"/>
        <end position="599"/>
    </location>
</feature>
<organism evidence="5 6">
    <name type="scientific">Papiliotrema laurentii</name>
    <name type="common">Cryptococcus laurentii</name>
    <dbReference type="NCBI Taxonomy" id="5418"/>
    <lineage>
        <taxon>Eukaryota</taxon>
        <taxon>Fungi</taxon>
        <taxon>Dikarya</taxon>
        <taxon>Basidiomycota</taxon>
        <taxon>Agaricomycotina</taxon>
        <taxon>Tremellomycetes</taxon>
        <taxon>Tremellales</taxon>
        <taxon>Rhynchogastremaceae</taxon>
        <taxon>Papiliotrema</taxon>
    </lineage>
</organism>
<dbReference type="EMBL" id="JAODAN010000002">
    <property type="protein sequence ID" value="KAK1926571.1"/>
    <property type="molecule type" value="Genomic_DNA"/>
</dbReference>
<evidence type="ECO:0000256" key="1">
    <source>
        <dbReference type="ARBA" id="ARBA00009679"/>
    </source>
</evidence>
<dbReference type="GO" id="GO:0003697">
    <property type="term" value="F:single-stranded DNA binding"/>
    <property type="evidence" value="ECO:0007669"/>
    <property type="project" value="InterPro"/>
</dbReference>
<feature type="compositionally biased region" description="Basic and acidic residues" evidence="3">
    <location>
        <begin position="654"/>
        <end position="671"/>
    </location>
</feature>
<dbReference type="Proteomes" id="UP001182556">
    <property type="component" value="Unassembled WGS sequence"/>
</dbReference>
<feature type="compositionally biased region" description="Basic and acidic residues" evidence="3">
    <location>
        <begin position="51"/>
        <end position="68"/>
    </location>
</feature>
<dbReference type="AlphaFoldDB" id="A0AAD9L7W6"/>
<gene>
    <name evidence="5" type="ORF">DB88DRAFT_482329</name>
</gene>
<dbReference type="Gene3D" id="2.40.50.140">
    <property type="entry name" value="Nucleic acid-binding proteins"/>
    <property type="match status" value="2"/>
</dbReference>
<dbReference type="PANTHER" id="PTHR13454:SF11">
    <property type="entry name" value="PROTEIN MCM10 HOMOLOG"/>
    <property type="match status" value="1"/>
</dbReference>
<feature type="compositionally biased region" description="Basic and acidic residues" evidence="3">
    <location>
        <begin position="271"/>
        <end position="288"/>
    </location>
</feature>
<dbReference type="InterPro" id="IPR040184">
    <property type="entry name" value="Mcm10"/>
</dbReference>
<evidence type="ECO:0000259" key="4">
    <source>
        <dbReference type="Pfam" id="PF09329"/>
    </source>
</evidence>
<feature type="coiled-coil region" evidence="2">
    <location>
        <begin position="8"/>
        <end position="39"/>
    </location>
</feature>
<evidence type="ECO:0000256" key="2">
    <source>
        <dbReference type="SAM" id="Coils"/>
    </source>
</evidence>
<feature type="compositionally biased region" description="Low complexity" evidence="3">
    <location>
        <begin position="463"/>
        <end position="475"/>
    </location>
</feature>
<feature type="region of interest" description="Disordered" evidence="3">
    <location>
        <begin position="43"/>
        <end position="180"/>
    </location>
</feature>
<dbReference type="PANTHER" id="PTHR13454">
    <property type="entry name" value="PROTEIN MCM10 HOMOLOG"/>
    <property type="match status" value="1"/>
</dbReference>
<sequence length="703" mass="76282">MDADTSDIDAQIAKLQEEKRRKLELAERAQRERDKAAAKVLVGSTPTKKRIRDDDNAECLRDQDRVAHPDFNLPKVPKSVKQALPSVPAQPAKSTLSSSLASLRRTATSKPVLPRAPRSSSFAERLAPMNQSQIPAGPSRSSEVEDELEVGEPGRSDDLTILEGLRPGPKEFGRDPEGEESWLHLEPNTKIRLSKRVLPHERLQEHLSGRYLLPPSLLYSVIRLSKDGATYDVPVAGDWVTIAVVAERGDVRVSGAKEAFSDDDEDGPDPDGTRTKQGDKPLPKEQLARQKWQKRRGPRKYINLKLCALPPRNKSMGKGEIAGDAMLQLLLFESDAKIHGTEDEKERYRGGSGGAYEKWCNLTVGSVIAVLNPRVLRPLQASGRAPHPLTMPLAINPNSMDAITLIGHARDIGCCSATQKDGKRCRTWVDLRVNQVCEYHLHAAIQRGRSGRAELASATSSFFSTSQSGSWSSGAARGGSSGSKTGLLPRTGARPAPRGVDNGGGGATYVVNGRTVSTGKAGVNVLGNEYLSEKLGRGRATKKKRQLEAAETERALSALLQNDTGFAGGSTGGKYLAVLRKQNAALGADGKGKGKDKGEGTGAADLASSVETERERKRVFDADAIKRIGFDPTARRGQRNEEETKKRLAAIASLREHPDRPLKLARPKDLSRSNVRAPPQATSSAPSRDDDIYDEDEDMIDLD</sequence>
<dbReference type="GO" id="GO:0006270">
    <property type="term" value="P:DNA replication initiation"/>
    <property type="evidence" value="ECO:0007669"/>
    <property type="project" value="InterPro"/>
</dbReference>
<protein>
    <recommendedName>
        <fullName evidence="4">Zinc finger Mcm10/DnaG-type domain-containing protein</fullName>
    </recommendedName>
</protein>
<feature type="region of interest" description="Disordered" evidence="3">
    <location>
        <begin position="651"/>
        <end position="703"/>
    </location>
</feature>
<keyword evidence="2" id="KW-0175">Coiled coil</keyword>
<accession>A0AAD9L7W6</accession>
<feature type="domain" description="Zinc finger Mcm10/DnaG-type" evidence="4">
    <location>
        <begin position="407"/>
        <end position="452"/>
    </location>
</feature>
<dbReference type="InterPro" id="IPR015408">
    <property type="entry name" value="Znf_Mcm10/DnaG"/>
</dbReference>